<dbReference type="EMBL" id="DQYG01000167">
    <property type="protein sequence ID" value="HDD31745.1"/>
    <property type="molecule type" value="Genomic_DNA"/>
</dbReference>
<name>A0A7C0Y6Y2_THELI</name>
<sequence length="106" mass="12831">MKQSFFVVLIILILFSGYLMFENILCLKEPLQQKYEFYSTNIGIIESETFTQLMRGGMNLKRREGFEEIMTYNFDEELIETYRTAVFDGKYYHHQLRKNKGRYLRT</sequence>
<organism evidence="1">
    <name type="scientific">Thermococcus litoralis</name>
    <dbReference type="NCBI Taxonomy" id="2265"/>
    <lineage>
        <taxon>Archaea</taxon>
        <taxon>Methanobacteriati</taxon>
        <taxon>Methanobacteriota</taxon>
        <taxon>Thermococci</taxon>
        <taxon>Thermococcales</taxon>
        <taxon>Thermococcaceae</taxon>
        <taxon>Thermococcus</taxon>
    </lineage>
</organism>
<accession>A0A7C0Y6Y2</accession>
<proteinExistence type="predicted"/>
<dbReference type="Proteomes" id="UP000886210">
    <property type="component" value="Unassembled WGS sequence"/>
</dbReference>
<protein>
    <submittedName>
        <fullName evidence="1">Uncharacterized protein</fullName>
    </submittedName>
</protein>
<gene>
    <name evidence="1" type="ORF">ENF72_03905</name>
</gene>
<evidence type="ECO:0000313" key="1">
    <source>
        <dbReference type="EMBL" id="HDD31745.1"/>
    </source>
</evidence>
<reference evidence="1" key="1">
    <citation type="journal article" date="2020" name="mSystems">
        <title>Genome- and Community-Level Interaction Insights into Carbon Utilization and Element Cycling Functions of Hydrothermarchaeota in Hydrothermal Sediment.</title>
        <authorList>
            <person name="Zhou Z."/>
            <person name="Liu Y."/>
            <person name="Xu W."/>
            <person name="Pan J."/>
            <person name="Luo Z.H."/>
            <person name="Li M."/>
        </authorList>
    </citation>
    <scope>NUCLEOTIDE SEQUENCE [LARGE SCALE GENOMIC DNA]</scope>
    <source>
        <strain evidence="1">HyVt-151</strain>
    </source>
</reference>
<dbReference type="AlphaFoldDB" id="A0A7C0Y6Y2"/>
<comment type="caution">
    <text evidence="1">The sequence shown here is derived from an EMBL/GenBank/DDBJ whole genome shotgun (WGS) entry which is preliminary data.</text>
</comment>